<accession>A0A098TK14</accession>
<comment type="caution">
    <text evidence="1">The sequence shown here is derived from an EMBL/GenBank/DDBJ whole genome shotgun (WGS) entry which is preliminary data.</text>
</comment>
<name>A0A098TK14_9CYAN</name>
<reference evidence="1 2" key="1">
    <citation type="journal article" date="2014" name="Mol. Ecol.">
        <title>Evolution of Synechococcus.</title>
        <authorList>
            <person name="Dvorak P."/>
            <person name="Casamatta D."/>
            <person name="Hasler P."/>
            <person name="Poulickova A."/>
            <person name="Ondrej V."/>
            <person name="Sanges R."/>
        </authorList>
    </citation>
    <scope>NUCLEOTIDE SEQUENCE [LARGE SCALE GENOMIC DNA]</scope>
    <source>
        <strain evidence="1 2">CAUP A 1101</strain>
    </source>
</reference>
<organism evidence="1 2">
    <name type="scientific">Neosynechococcus sphagnicola sy1</name>
    <dbReference type="NCBI Taxonomy" id="1497020"/>
    <lineage>
        <taxon>Bacteria</taxon>
        <taxon>Bacillati</taxon>
        <taxon>Cyanobacteriota</taxon>
        <taxon>Cyanophyceae</taxon>
        <taxon>Neosynechococcales</taxon>
        <taxon>Neosynechococcaceae</taxon>
        <taxon>Neosynechococcus</taxon>
    </lineage>
</organism>
<proteinExistence type="predicted"/>
<keyword evidence="2" id="KW-1185">Reference proteome</keyword>
<dbReference type="EMBL" id="JJML01000021">
    <property type="protein sequence ID" value="KGF72649.1"/>
    <property type="molecule type" value="Genomic_DNA"/>
</dbReference>
<gene>
    <name evidence="1" type="ORF">DO97_06885</name>
</gene>
<sequence>MLTLLTHAEAVPLSQSQVCLCTTAPLNLGIPGTNSLSRRTDGLRPTFGHRYPSRFTWSR</sequence>
<evidence type="ECO:0000313" key="2">
    <source>
        <dbReference type="Proteomes" id="UP000030170"/>
    </source>
</evidence>
<dbReference type="AlphaFoldDB" id="A0A098TK14"/>
<protein>
    <submittedName>
        <fullName evidence="1">Uncharacterized protein</fullName>
    </submittedName>
</protein>
<evidence type="ECO:0000313" key="1">
    <source>
        <dbReference type="EMBL" id="KGF72649.1"/>
    </source>
</evidence>
<dbReference type="Proteomes" id="UP000030170">
    <property type="component" value="Unassembled WGS sequence"/>
</dbReference>